<organism evidence="1 2">
    <name type="scientific">Pyricularia oryzae</name>
    <name type="common">Rice blast fungus</name>
    <name type="synonym">Magnaporthe oryzae</name>
    <dbReference type="NCBI Taxonomy" id="318829"/>
    <lineage>
        <taxon>Eukaryota</taxon>
        <taxon>Fungi</taxon>
        <taxon>Dikarya</taxon>
        <taxon>Ascomycota</taxon>
        <taxon>Pezizomycotina</taxon>
        <taxon>Sordariomycetes</taxon>
        <taxon>Sordariomycetidae</taxon>
        <taxon>Magnaporthales</taxon>
        <taxon>Pyriculariaceae</taxon>
        <taxon>Pyricularia</taxon>
    </lineage>
</organism>
<dbReference type="AlphaFoldDB" id="A0A4P7N2V9"/>
<proteinExistence type="predicted"/>
<sequence length="121" mass="13763">MGRSVLGAGISCWDRSRRVAPLLWEKRNRQRGFFHAAHKPTNYRASRTESGLQVTCLLCRLFQGYARRSFCCPIGDGIKFTAYDRLQRLQTHRGGRENVILISVFESQPGFPSLFSPSGKK</sequence>
<evidence type="ECO:0000313" key="1">
    <source>
        <dbReference type="EMBL" id="QBZ56787.1"/>
    </source>
</evidence>
<evidence type="ECO:0000313" key="2">
    <source>
        <dbReference type="Proteomes" id="UP000294847"/>
    </source>
</evidence>
<protein>
    <submittedName>
        <fullName evidence="1">Uncharacterized protein</fullName>
    </submittedName>
</protein>
<gene>
    <name evidence="1" type="ORF">PoMZ_01703</name>
</gene>
<dbReference type="EMBL" id="CP034205">
    <property type="protein sequence ID" value="QBZ56787.1"/>
    <property type="molecule type" value="Genomic_DNA"/>
</dbReference>
<dbReference type="Proteomes" id="UP000294847">
    <property type="component" value="Chromosome 2"/>
</dbReference>
<name>A0A4P7N2V9_PYROR</name>
<accession>A0A4P7N2V9</accession>
<reference evidence="1 2" key="1">
    <citation type="journal article" date="2019" name="Mol. Biol. Evol.">
        <title>Blast fungal genomes show frequent chromosomal changes, gene gains and losses, and effector gene turnover.</title>
        <authorList>
            <person name="Gomez Luciano L.B."/>
            <person name="Jason Tsai I."/>
            <person name="Chuma I."/>
            <person name="Tosa Y."/>
            <person name="Chen Y.H."/>
            <person name="Li J.Y."/>
            <person name="Li M.Y."/>
            <person name="Jade Lu M.Y."/>
            <person name="Nakayashiki H."/>
            <person name="Li W.H."/>
        </authorList>
    </citation>
    <scope>NUCLEOTIDE SEQUENCE [LARGE SCALE GENOMIC DNA]</scope>
    <source>
        <strain evidence="1">MZ5-1-6</strain>
    </source>
</reference>